<name>A0A915HXB3_ROMCU</name>
<sequence>MYETRHVEQREPVVRNASFVPRLRSSVCFHADLVVLIAIVHPTTISVNDAKLKVKPKFLFYKQKIQHLKQTLSHMVFVSNYR</sequence>
<protein>
    <submittedName>
        <fullName evidence="2">Uncharacterized protein</fullName>
    </submittedName>
</protein>
<evidence type="ECO:0000313" key="2">
    <source>
        <dbReference type="WBParaSite" id="nRc.2.0.1.t06212-RA"/>
    </source>
</evidence>
<evidence type="ECO:0000313" key="1">
    <source>
        <dbReference type="Proteomes" id="UP000887565"/>
    </source>
</evidence>
<dbReference type="WBParaSite" id="nRc.2.0.1.t06212-RA">
    <property type="protein sequence ID" value="nRc.2.0.1.t06212-RA"/>
    <property type="gene ID" value="nRc.2.0.1.g06212"/>
</dbReference>
<dbReference type="AlphaFoldDB" id="A0A915HXB3"/>
<organism evidence="1 2">
    <name type="scientific">Romanomermis culicivorax</name>
    <name type="common">Nematode worm</name>
    <dbReference type="NCBI Taxonomy" id="13658"/>
    <lineage>
        <taxon>Eukaryota</taxon>
        <taxon>Metazoa</taxon>
        <taxon>Ecdysozoa</taxon>
        <taxon>Nematoda</taxon>
        <taxon>Enoplea</taxon>
        <taxon>Dorylaimia</taxon>
        <taxon>Mermithida</taxon>
        <taxon>Mermithoidea</taxon>
        <taxon>Mermithidae</taxon>
        <taxon>Romanomermis</taxon>
    </lineage>
</organism>
<reference evidence="2" key="1">
    <citation type="submission" date="2022-11" db="UniProtKB">
        <authorList>
            <consortium name="WormBaseParasite"/>
        </authorList>
    </citation>
    <scope>IDENTIFICATION</scope>
</reference>
<proteinExistence type="predicted"/>
<keyword evidence="1" id="KW-1185">Reference proteome</keyword>
<accession>A0A915HXB3</accession>
<dbReference type="Proteomes" id="UP000887565">
    <property type="component" value="Unplaced"/>
</dbReference>